<comment type="caution">
    <text evidence="1">The sequence shown here is derived from an EMBL/GenBank/DDBJ whole genome shotgun (WGS) entry which is preliminary data.</text>
</comment>
<gene>
    <name evidence="1" type="ORF">F9802_12285</name>
</gene>
<evidence type="ECO:0000313" key="1">
    <source>
        <dbReference type="EMBL" id="KAB7705847.1"/>
    </source>
</evidence>
<keyword evidence="2" id="KW-1185">Reference proteome</keyword>
<sequence>MNIEGILPFARTLLEKVVTEGSAVVDATVGNGHDTVFLAKLVGESGHVFGFDIQEQALVNTTARLQEQGLSERVTLFAHGHEQAASSLPGDWHGRLTGAIFNLGYLPKGDKTIVTKPDTTIAAVEQILSMLTPGGIIVLVIYHGHGEGAAEKTELLSFAETLDQKKAHVLRYEFINQANNPPFIVAIEKR</sequence>
<name>A0A6I1FDS2_9BACI</name>
<dbReference type="PANTHER" id="PTHR35276:SF1">
    <property type="entry name" value="TRNA (MNM(5)S(2)U34)-METHYLTRANSFERASE, CHLOROPLASTIC"/>
    <property type="match status" value="1"/>
</dbReference>
<dbReference type="SUPFAM" id="SSF53335">
    <property type="entry name" value="S-adenosyl-L-methionine-dependent methyltransferases"/>
    <property type="match status" value="1"/>
</dbReference>
<dbReference type="EMBL" id="WEIO01000007">
    <property type="protein sequence ID" value="KAB7705847.1"/>
    <property type="molecule type" value="Genomic_DNA"/>
</dbReference>
<protein>
    <submittedName>
        <fullName evidence="1">Methyltransferase domain-containing protein</fullName>
    </submittedName>
</protein>
<dbReference type="PANTHER" id="PTHR35276">
    <property type="entry name" value="S-ADENOSYL-L-METHIONINE-DEPENDENT METHYLTRANSFERASES SUPERFAMILY PROTEIN"/>
    <property type="match status" value="1"/>
</dbReference>
<keyword evidence="1" id="KW-0808">Transferase</keyword>
<dbReference type="Gene3D" id="3.40.50.150">
    <property type="entry name" value="Vaccinia Virus protein VP39"/>
    <property type="match status" value="1"/>
</dbReference>
<dbReference type="InterPro" id="IPR010719">
    <property type="entry name" value="MnmM_MeTrfase"/>
</dbReference>
<evidence type="ECO:0000313" key="2">
    <source>
        <dbReference type="Proteomes" id="UP000429595"/>
    </source>
</evidence>
<accession>A0A6I1FDS2</accession>
<dbReference type="InterPro" id="IPR029063">
    <property type="entry name" value="SAM-dependent_MTases_sf"/>
</dbReference>
<dbReference type="RefSeq" id="WP_152152337.1">
    <property type="nucleotide sequence ID" value="NZ_WEIO01000007.1"/>
</dbReference>
<dbReference type="Pfam" id="PF06962">
    <property type="entry name" value="rRNA_methylase"/>
    <property type="match status" value="1"/>
</dbReference>
<dbReference type="GO" id="GO:0008168">
    <property type="term" value="F:methyltransferase activity"/>
    <property type="evidence" value="ECO:0007669"/>
    <property type="project" value="UniProtKB-KW"/>
</dbReference>
<dbReference type="GO" id="GO:0032259">
    <property type="term" value="P:methylation"/>
    <property type="evidence" value="ECO:0007669"/>
    <property type="project" value="UniProtKB-KW"/>
</dbReference>
<keyword evidence="1" id="KW-0489">Methyltransferase</keyword>
<organism evidence="1 2">
    <name type="scientific">Bacillus aerolatus</name>
    <dbReference type="NCBI Taxonomy" id="2653354"/>
    <lineage>
        <taxon>Bacteria</taxon>
        <taxon>Bacillati</taxon>
        <taxon>Bacillota</taxon>
        <taxon>Bacilli</taxon>
        <taxon>Bacillales</taxon>
        <taxon>Bacillaceae</taxon>
        <taxon>Bacillus</taxon>
    </lineage>
</organism>
<proteinExistence type="predicted"/>
<dbReference type="CDD" id="cd02440">
    <property type="entry name" value="AdoMet_MTases"/>
    <property type="match status" value="1"/>
</dbReference>
<dbReference type="AlphaFoldDB" id="A0A6I1FDS2"/>
<reference evidence="1 2" key="1">
    <citation type="submission" date="2019-10" db="EMBL/GenBank/DDBJ databases">
        <title>Bacillus aerolatum sp. nov., isolated from bioaerosol of sport playgrounds.</title>
        <authorList>
            <person name="Chen P."/>
            <person name="Zhang G."/>
        </authorList>
    </citation>
    <scope>NUCLEOTIDE SEQUENCE [LARGE SCALE GENOMIC DNA]</scope>
    <source>
        <strain evidence="1 2">CX253</strain>
    </source>
</reference>
<dbReference type="Proteomes" id="UP000429595">
    <property type="component" value="Unassembled WGS sequence"/>
</dbReference>